<keyword evidence="2" id="KW-1185">Reference proteome</keyword>
<proteinExistence type="predicted"/>
<name>A0ACC3AKV9_9EURO</name>
<gene>
    <name evidence="1" type="ORF">H2198_000064</name>
</gene>
<sequence>MNTRKTYDGTHDLTREVSLESYGESNYTSHDDDDSAVLLPSDQPRFLARGSTRLLGRLTGLVSLRQLKKRILRQARRLQRGHSSRFRLCLPRLLWFLYALLGSLVAVIILVGAFFPSYTRLPQHYRTLKQRVQNVPTAGSANIHNEKIYIAASIFDPGGVLASGEWAQDILDLIHILGEDNVYLSIYENDSGPEALDALARLETRVPCNHTLISEAHLNYGEVPHVTLPDGTQRIKRIAYLAEVRNRALKPLEQARVRFDKMLYLNDVVFDPVDAAQLLFSTNIDESGRTNYRAACAVDFINAFKFYDTFATRDLDGYSMGVPFFPWFSAGGGDGTLDDVLGGKDAVRVKSCWGGMVAFDAVFFQNWQGEARTIRTAANESPSNLSAPYRFRAEKDLWWDASECCLIQADIQSPDHLNTGIFVNPFVRVAYDSKTLSWLWFTRRFEKLYVLIHFIADALVSLPHYNPRRHEKAWHTVEEMVWFSDETLPGNGTFRPVTRIAEHSGFCGRPGTLQLILEDGKVSKGRNWEFVDAPPEYAHR</sequence>
<evidence type="ECO:0000313" key="2">
    <source>
        <dbReference type="Proteomes" id="UP001172386"/>
    </source>
</evidence>
<reference evidence="1" key="1">
    <citation type="submission" date="2022-10" db="EMBL/GenBank/DDBJ databases">
        <title>Culturing micro-colonial fungi from biological soil crusts in the Mojave desert and describing Neophaeococcomyces mojavensis, and introducing the new genera and species Taxawa tesnikishii.</title>
        <authorList>
            <person name="Kurbessoian T."/>
            <person name="Stajich J.E."/>
        </authorList>
    </citation>
    <scope>NUCLEOTIDE SEQUENCE</scope>
    <source>
        <strain evidence="1">JES_112</strain>
    </source>
</reference>
<organism evidence="1 2">
    <name type="scientific">Neophaeococcomyces mojaviensis</name>
    <dbReference type="NCBI Taxonomy" id="3383035"/>
    <lineage>
        <taxon>Eukaryota</taxon>
        <taxon>Fungi</taxon>
        <taxon>Dikarya</taxon>
        <taxon>Ascomycota</taxon>
        <taxon>Pezizomycotina</taxon>
        <taxon>Eurotiomycetes</taxon>
        <taxon>Chaetothyriomycetidae</taxon>
        <taxon>Chaetothyriales</taxon>
        <taxon>Chaetothyriales incertae sedis</taxon>
        <taxon>Neophaeococcomyces</taxon>
    </lineage>
</organism>
<comment type="caution">
    <text evidence="1">The sequence shown here is derived from an EMBL/GenBank/DDBJ whole genome shotgun (WGS) entry which is preliminary data.</text>
</comment>
<evidence type="ECO:0000313" key="1">
    <source>
        <dbReference type="EMBL" id="KAJ9664718.1"/>
    </source>
</evidence>
<dbReference type="EMBL" id="JAPDRQ010000001">
    <property type="protein sequence ID" value="KAJ9664718.1"/>
    <property type="molecule type" value="Genomic_DNA"/>
</dbReference>
<protein>
    <submittedName>
        <fullName evidence="1">Uncharacterized protein</fullName>
    </submittedName>
</protein>
<accession>A0ACC3AKV9</accession>
<dbReference type="Proteomes" id="UP001172386">
    <property type="component" value="Unassembled WGS sequence"/>
</dbReference>